<feature type="compositionally biased region" description="Gly residues" evidence="1">
    <location>
        <begin position="531"/>
        <end position="543"/>
    </location>
</feature>
<dbReference type="STRING" id="686796.SAMN04488104_10405"/>
<proteinExistence type="predicted"/>
<feature type="signal peptide" evidence="2">
    <location>
        <begin position="1"/>
        <end position="24"/>
    </location>
</feature>
<dbReference type="EMBL" id="FNAC01000040">
    <property type="protein sequence ID" value="SDD59542.1"/>
    <property type="molecule type" value="Genomic_DNA"/>
</dbReference>
<keyword evidence="5" id="KW-1185">Reference proteome</keyword>
<feature type="compositionally biased region" description="Gly residues" evidence="1">
    <location>
        <begin position="435"/>
        <end position="461"/>
    </location>
</feature>
<sequence>MRTKFWSIVLLFLLYFSSNHTLIAQCTDCDVTVDGNNPPVGIFSNGAKVCITGSRTNQLNFNNRNNIQVCIADGVSWNGDFNQLSGLSEIQNFGSLTFNSNPNGSWTILNYGALEFSQNLNSNKTIFNYGQMTVNGDFDINSNARLESNGTLSISGNTNFNSNGQVVLVGETFVGGSVVVNSNTDIKMSGNLEVSGALQLNSNSSISGVNSNFCNFLSVGGTFSNNGEIRGNGLTSPNSTLFVNKNPNGNVLSESAVVGACPSVDCVETYTITTTNGFDQLYIFNCTDTFLIPDLLADEEILDVEVALIAGAGGGGFGEAAGGGGAGGIVTATGISLRVGQTYPVAVGPGGYGSNASNRRGENGFESVFFGLTSNGGGGGGSQSQASRNGTDGGSGGGGGANNNPGGGEGNGGGGINSEGNSGGEGSRKGNGNQLNGGGGGGAGTPGEGGENNRPGVGGNGVPLPILNGFPAIPNAFAGGGGATGRNPAQQYGRGTGGFSSSIKLGGDGDHLDPGDSNSDGIGQEGRPNTGSGGGAGSVRGGAGSAGKVIIRLSYRILPLKFRSIEANYEENSHSVKIDWSMFSEVKDLMLTVQRSFDQTKTWEAIHKIDSIGNESEELVFSIRDEDLTLARDVVFYRVKAEGSKGIYGYSNIASVEVNSPKKGSLWKVFPNPMGSSEIQVIPVDYPRELEDKIEVSISDFSGRTFSFTASDPEELTQRLNEYFKLAEKGIYILQFIDSRGPSVIKLFK</sequence>
<feature type="region of interest" description="Disordered" evidence="1">
    <location>
        <begin position="481"/>
        <end position="543"/>
    </location>
</feature>
<dbReference type="AlphaFoldDB" id="A0A1G6W0X6"/>
<feature type="domain" description="Glycine-rich" evidence="3">
    <location>
        <begin position="301"/>
        <end position="552"/>
    </location>
</feature>
<dbReference type="RefSeq" id="WP_087940741.1">
    <property type="nucleotide sequence ID" value="NZ_FNAC01000040.1"/>
</dbReference>
<protein>
    <submittedName>
        <fullName evidence="4">Por secretion system C-terminal sorting domain-containing protein</fullName>
    </submittedName>
</protein>
<evidence type="ECO:0000256" key="2">
    <source>
        <dbReference type="SAM" id="SignalP"/>
    </source>
</evidence>
<keyword evidence="2" id="KW-0732">Signal</keyword>
<evidence type="ECO:0000313" key="4">
    <source>
        <dbReference type="EMBL" id="SDD59542.1"/>
    </source>
</evidence>
<evidence type="ECO:0000313" key="5">
    <source>
        <dbReference type="Proteomes" id="UP000199060"/>
    </source>
</evidence>
<accession>A0A1G6W0X6</accession>
<feature type="region of interest" description="Disordered" evidence="1">
    <location>
        <begin position="367"/>
        <end position="462"/>
    </location>
</feature>
<dbReference type="Proteomes" id="UP000199060">
    <property type="component" value="Unassembled WGS sequence"/>
</dbReference>
<dbReference type="InterPro" id="IPR043709">
    <property type="entry name" value="DUF5649"/>
</dbReference>
<evidence type="ECO:0000256" key="1">
    <source>
        <dbReference type="SAM" id="MobiDB-lite"/>
    </source>
</evidence>
<organism evidence="4 5">
    <name type="scientific">Algoriphagus faecimaris</name>
    <dbReference type="NCBI Taxonomy" id="686796"/>
    <lineage>
        <taxon>Bacteria</taxon>
        <taxon>Pseudomonadati</taxon>
        <taxon>Bacteroidota</taxon>
        <taxon>Cytophagia</taxon>
        <taxon>Cytophagales</taxon>
        <taxon>Cyclobacteriaceae</taxon>
        <taxon>Algoriphagus</taxon>
    </lineage>
</organism>
<dbReference type="Pfam" id="PF18886">
    <property type="entry name" value="DUF5649"/>
    <property type="match status" value="1"/>
</dbReference>
<feature type="chain" id="PRO_5011455004" evidence="2">
    <location>
        <begin position="25"/>
        <end position="749"/>
    </location>
</feature>
<evidence type="ECO:0000259" key="3">
    <source>
        <dbReference type="Pfam" id="PF21722"/>
    </source>
</evidence>
<feature type="compositionally biased region" description="Gly residues" evidence="1">
    <location>
        <begin position="391"/>
        <end position="425"/>
    </location>
</feature>
<name>A0A1G6W0X6_9BACT</name>
<gene>
    <name evidence="4" type="ORF">SAMN04488104_10405</name>
</gene>
<dbReference type="Pfam" id="PF21722">
    <property type="entry name" value="Gly_rich_2"/>
    <property type="match status" value="1"/>
</dbReference>
<dbReference type="InterPro" id="IPR049304">
    <property type="entry name" value="Gly_rich_dom"/>
</dbReference>
<reference evidence="5" key="1">
    <citation type="submission" date="2016-10" db="EMBL/GenBank/DDBJ databases">
        <authorList>
            <person name="Varghese N."/>
            <person name="Submissions S."/>
        </authorList>
    </citation>
    <scope>NUCLEOTIDE SEQUENCE [LARGE SCALE GENOMIC DNA]</scope>
    <source>
        <strain evidence="5">DSM 23095</strain>
    </source>
</reference>